<dbReference type="InterPro" id="IPR011037">
    <property type="entry name" value="Pyrv_Knase-like_insert_dom_sf"/>
</dbReference>
<evidence type="ECO:0000313" key="2">
    <source>
        <dbReference type="EMBL" id="RMX07973.1"/>
    </source>
</evidence>
<dbReference type="SUPFAM" id="SSF141673">
    <property type="entry name" value="MOSC N-terminal domain-like"/>
    <property type="match status" value="1"/>
</dbReference>
<dbReference type="GO" id="GO:0003824">
    <property type="term" value="F:catalytic activity"/>
    <property type="evidence" value="ECO:0007669"/>
    <property type="project" value="InterPro"/>
</dbReference>
<dbReference type="RefSeq" id="WP_130466406.1">
    <property type="nucleotide sequence ID" value="NZ_RDQO01000001.1"/>
</dbReference>
<dbReference type="SUPFAM" id="SSF50800">
    <property type="entry name" value="PK beta-barrel domain-like"/>
    <property type="match status" value="1"/>
</dbReference>
<dbReference type="PANTHER" id="PTHR14237">
    <property type="entry name" value="MOLYBDOPTERIN COFACTOR SULFURASE MOSC"/>
    <property type="match status" value="1"/>
</dbReference>
<dbReference type="Pfam" id="PF03476">
    <property type="entry name" value="MOSC_N"/>
    <property type="match status" value="1"/>
</dbReference>
<dbReference type="OrthoDB" id="581532at2"/>
<evidence type="ECO:0000313" key="3">
    <source>
        <dbReference type="Proteomes" id="UP000278006"/>
    </source>
</evidence>
<dbReference type="Proteomes" id="UP000278006">
    <property type="component" value="Unassembled WGS sequence"/>
</dbReference>
<dbReference type="InterPro" id="IPR005302">
    <property type="entry name" value="MoCF_Sase_C"/>
</dbReference>
<dbReference type="GO" id="GO:0030151">
    <property type="term" value="F:molybdenum ion binding"/>
    <property type="evidence" value="ECO:0007669"/>
    <property type="project" value="InterPro"/>
</dbReference>
<accession>A0A3M6QYK4</accession>
<name>A0A3M6QYK4_9BURK</name>
<proteinExistence type="predicted"/>
<comment type="caution">
    <text evidence="2">The sequence shown here is derived from an EMBL/GenBank/DDBJ whole genome shotgun (WGS) entry which is preliminary data.</text>
</comment>
<dbReference type="InterPro" id="IPR005303">
    <property type="entry name" value="MOCOS_middle"/>
</dbReference>
<sequence>MQVTELWIHPVKSMQGLSLPAAQALAQGFAGDREWLVTDASGRFITARELESLLLWQPLPQQDGLRLVAPDGESLLVRTAEYVHPAEVTVWRDDFQAYGGAPGADAWLSRQLGQPCRLFHTGRRPQRMLKVNAAPLSFADGAPYLLCAETSLASLNSHLAQPVVMRRFRPNIVIDGLDAYAEDGWQRIRIGTIEFSLFKPCARCKIVNLDPETATLSEQKEPLKTLAQTHKLPQGACFGMNLYAHGEGVLHVGDAVEVLA</sequence>
<keyword evidence="3" id="KW-1185">Reference proteome</keyword>
<feature type="domain" description="MOSC" evidence="1">
    <location>
        <begin position="106"/>
        <end position="259"/>
    </location>
</feature>
<organism evidence="2 3">
    <name type="scientific">Corticibacter populi</name>
    <dbReference type="NCBI Taxonomy" id="1550736"/>
    <lineage>
        <taxon>Bacteria</taxon>
        <taxon>Pseudomonadati</taxon>
        <taxon>Pseudomonadota</taxon>
        <taxon>Betaproteobacteria</taxon>
        <taxon>Burkholderiales</taxon>
        <taxon>Comamonadaceae</taxon>
        <taxon>Corticibacter</taxon>
    </lineage>
</organism>
<dbReference type="GO" id="GO:0030170">
    <property type="term" value="F:pyridoxal phosphate binding"/>
    <property type="evidence" value="ECO:0007669"/>
    <property type="project" value="InterPro"/>
</dbReference>
<gene>
    <name evidence="2" type="ORF">D8I35_02275</name>
</gene>
<protein>
    <submittedName>
        <fullName evidence="2">MOSC domain-containing protein</fullName>
    </submittedName>
</protein>
<dbReference type="Pfam" id="PF03473">
    <property type="entry name" value="MOSC"/>
    <property type="match status" value="1"/>
</dbReference>
<dbReference type="PROSITE" id="PS51340">
    <property type="entry name" value="MOSC"/>
    <property type="match status" value="1"/>
</dbReference>
<reference evidence="2 3" key="1">
    <citation type="submission" date="2018-10" db="EMBL/GenBank/DDBJ databases">
        <title>Draft genome of Cortibacter populi DSM10536.</title>
        <authorList>
            <person name="Bernier A.-M."/>
            <person name="Bernard K."/>
        </authorList>
    </citation>
    <scope>NUCLEOTIDE SEQUENCE [LARGE SCALE GENOMIC DNA]</scope>
    <source>
        <strain evidence="2 3">DSM 105136</strain>
    </source>
</reference>
<dbReference type="AlphaFoldDB" id="A0A3M6QYK4"/>
<dbReference type="EMBL" id="RDQO01000001">
    <property type="protein sequence ID" value="RMX07973.1"/>
    <property type="molecule type" value="Genomic_DNA"/>
</dbReference>
<evidence type="ECO:0000259" key="1">
    <source>
        <dbReference type="PROSITE" id="PS51340"/>
    </source>
</evidence>
<dbReference type="PANTHER" id="PTHR14237:SF19">
    <property type="entry name" value="MITOCHONDRIAL AMIDOXIME REDUCING COMPONENT 1"/>
    <property type="match status" value="1"/>
</dbReference>